<feature type="transmembrane region" description="Helical" evidence="7">
    <location>
        <begin position="6"/>
        <end position="27"/>
    </location>
</feature>
<organism evidence="8 9">
    <name type="scientific">Luteolibacter rhizosphaerae</name>
    <dbReference type="NCBI Taxonomy" id="2989719"/>
    <lineage>
        <taxon>Bacteria</taxon>
        <taxon>Pseudomonadati</taxon>
        <taxon>Verrucomicrobiota</taxon>
        <taxon>Verrucomicrobiia</taxon>
        <taxon>Verrucomicrobiales</taxon>
        <taxon>Verrucomicrobiaceae</taxon>
        <taxon>Luteolibacter</taxon>
    </lineage>
</organism>
<keyword evidence="5 7" id="KW-0472">Membrane</keyword>
<keyword evidence="2" id="KW-1003">Cell membrane</keyword>
<proteinExistence type="predicted"/>
<comment type="subcellular location">
    <subcellularLocation>
        <location evidence="1">Cell membrane</location>
        <topology evidence="1">Multi-pass membrane protein</topology>
    </subcellularLocation>
</comment>
<evidence type="ECO:0000256" key="1">
    <source>
        <dbReference type="ARBA" id="ARBA00004651"/>
    </source>
</evidence>
<keyword evidence="3 7" id="KW-0812">Transmembrane</keyword>
<feature type="region of interest" description="Disordered" evidence="6">
    <location>
        <begin position="99"/>
        <end position="133"/>
    </location>
</feature>
<name>A0ABT3FZF4_9BACT</name>
<evidence type="ECO:0000256" key="4">
    <source>
        <dbReference type="ARBA" id="ARBA00022989"/>
    </source>
</evidence>
<gene>
    <name evidence="8" type="ORF">OJ996_05195</name>
</gene>
<dbReference type="RefSeq" id="WP_264511899.1">
    <property type="nucleotide sequence ID" value="NZ_JAPDDR010000002.1"/>
</dbReference>
<dbReference type="Proteomes" id="UP001165653">
    <property type="component" value="Unassembled WGS sequence"/>
</dbReference>
<dbReference type="InterPro" id="IPR005171">
    <property type="entry name" value="Cyt_c_oxidase_su4_prok"/>
</dbReference>
<evidence type="ECO:0000313" key="8">
    <source>
        <dbReference type="EMBL" id="MCW1912956.1"/>
    </source>
</evidence>
<evidence type="ECO:0000256" key="3">
    <source>
        <dbReference type="ARBA" id="ARBA00022692"/>
    </source>
</evidence>
<evidence type="ECO:0000256" key="7">
    <source>
        <dbReference type="SAM" id="Phobius"/>
    </source>
</evidence>
<dbReference type="EMBL" id="JAPDDR010000002">
    <property type="protein sequence ID" value="MCW1912956.1"/>
    <property type="molecule type" value="Genomic_DNA"/>
</dbReference>
<accession>A0ABT3FZF4</accession>
<feature type="transmembrane region" description="Helical" evidence="7">
    <location>
        <begin position="66"/>
        <end position="88"/>
    </location>
</feature>
<reference evidence="8" key="1">
    <citation type="submission" date="2022-10" db="EMBL/GenBank/DDBJ databases">
        <title>Luteolibacter sp. GHJ8, whole genome shotgun sequencing project.</title>
        <authorList>
            <person name="Zhao G."/>
            <person name="Shen L."/>
        </authorList>
    </citation>
    <scope>NUCLEOTIDE SEQUENCE</scope>
    <source>
        <strain evidence="8">GHJ8</strain>
    </source>
</reference>
<evidence type="ECO:0000256" key="6">
    <source>
        <dbReference type="SAM" id="MobiDB-lite"/>
    </source>
</evidence>
<dbReference type="Pfam" id="PF03626">
    <property type="entry name" value="COX4_pro"/>
    <property type="match status" value="1"/>
</dbReference>
<evidence type="ECO:0000313" key="9">
    <source>
        <dbReference type="Proteomes" id="UP001165653"/>
    </source>
</evidence>
<feature type="transmembrane region" description="Helical" evidence="7">
    <location>
        <begin position="39"/>
        <end position="60"/>
    </location>
</feature>
<evidence type="ECO:0000256" key="2">
    <source>
        <dbReference type="ARBA" id="ARBA00022475"/>
    </source>
</evidence>
<comment type="caution">
    <text evidence="8">The sequence shown here is derived from an EMBL/GenBank/DDBJ whole genome shotgun (WGS) entry which is preliminary data.</text>
</comment>
<protein>
    <submittedName>
        <fullName evidence="8">Cytochrome C oxidase subunit IV family protein</fullName>
    </submittedName>
</protein>
<evidence type="ECO:0000256" key="5">
    <source>
        <dbReference type="ARBA" id="ARBA00023136"/>
    </source>
</evidence>
<sequence>MRLYAMVGVALFGGTLATVAVATVPAFDFGKHGFDGWDMVLGLMIATLKASLVALVFMHLNHERKLIYWMMGLAAVHCVGLIAFTALAEADTIRDPTYHHGVRVEDPGGVSVSRGPFPQTDSTPKQAPGKFGP</sequence>
<keyword evidence="4 7" id="KW-1133">Transmembrane helix</keyword>
<keyword evidence="9" id="KW-1185">Reference proteome</keyword>